<sequence length="133" mass="15248">MKIQKKLLISIIITLVVLSAYSLFSSNDDSKYEDKNLKTETSSSTSIIQDFVYASEKSINAVVHIKSKIIQDELYRYYDPFYDFFYGDGYRYFNNPKEKFASGSGVIISNDGYIITNNHVINEANQIEVVLND</sequence>
<dbReference type="SUPFAM" id="SSF50494">
    <property type="entry name" value="Trypsin-like serine proteases"/>
    <property type="match status" value="1"/>
</dbReference>
<name>A0A382YIY3_9ZZZZ</name>
<accession>A0A382YIY3</accession>
<reference evidence="1" key="1">
    <citation type="submission" date="2018-05" db="EMBL/GenBank/DDBJ databases">
        <authorList>
            <person name="Lanie J.A."/>
            <person name="Ng W.-L."/>
            <person name="Kazmierczak K.M."/>
            <person name="Andrzejewski T.M."/>
            <person name="Davidsen T.M."/>
            <person name="Wayne K.J."/>
            <person name="Tettelin H."/>
            <person name="Glass J.I."/>
            <person name="Rusch D."/>
            <person name="Podicherti R."/>
            <person name="Tsui H.-C.T."/>
            <person name="Winkler M.E."/>
        </authorList>
    </citation>
    <scope>NUCLEOTIDE SEQUENCE</scope>
</reference>
<protein>
    <submittedName>
        <fullName evidence="1">Uncharacterized protein</fullName>
    </submittedName>
</protein>
<organism evidence="1">
    <name type="scientific">marine metagenome</name>
    <dbReference type="NCBI Taxonomy" id="408172"/>
    <lineage>
        <taxon>unclassified sequences</taxon>
        <taxon>metagenomes</taxon>
        <taxon>ecological metagenomes</taxon>
    </lineage>
</organism>
<dbReference type="InterPro" id="IPR043504">
    <property type="entry name" value="Peptidase_S1_PA_chymotrypsin"/>
</dbReference>
<proteinExistence type="predicted"/>
<dbReference type="PANTHER" id="PTHR22939">
    <property type="entry name" value="SERINE PROTEASE FAMILY S1C HTRA-RELATED"/>
    <property type="match status" value="1"/>
</dbReference>
<dbReference type="InterPro" id="IPR009003">
    <property type="entry name" value="Peptidase_S1_PA"/>
</dbReference>
<gene>
    <name evidence="1" type="ORF">METZ01_LOCUS436028</name>
</gene>
<dbReference type="AlphaFoldDB" id="A0A382YIY3"/>
<evidence type="ECO:0000313" key="1">
    <source>
        <dbReference type="EMBL" id="SVD83174.1"/>
    </source>
</evidence>
<feature type="non-terminal residue" evidence="1">
    <location>
        <position position="133"/>
    </location>
</feature>
<dbReference type="PANTHER" id="PTHR22939:SF129">
    <property type="entry name" value="SERINE PROTEASE HTRA2, MITOCHONDRIAL"/>
    <property type="match status" value="1"/>
</dbReference>
<dbReference type="Gene3D" id="2.40.10.10">
    <property type="entry name" value="Trypsin-like serine proteases"/>
    <property type="match status" value="1"/>
</dbReference>
<dbReference type="EMBL" id="UINC01176169">
    <property type="protein sequence ID" value="SVD83174.1"/>
    <property type="molecule type" value="Genomic_DNA"/>
</dbReference>